<keyword evidence="7" id="KW-1185">Reference proteome</keyword>
<organism evidence="6 7">
    <name type="scientific">Pythium insidiosum</name>
    <name type="common">Pythiosis disease agent</name>
    <dbReference type="NCBI Taxonomy" id="114742"/>
    <lineage>
        <taxon>Eukaryota</taxon>
        <taxon>Sar</taxon>
        <taxon>Stramenopiles</taxon>
        <taxon>Oomycota</taxon>
        <taxon>Peronosporomycetes</taxon>
        <taxon>Pythiales</taxon>
        <taxon>Pythiaceae</taxon>
        <taxon>Pythium</taxon>
    </lineage>
</organism>
<dbReference type="PANTHER" id="PTHR48051:SF1">
    <property type="entry name" value="RAS SUPPRESSOR PROTEIN 1"/>
    <property type="match status" value="1"/>
</dbReference>
<feature type="compositionally biased region" description="Basic and acidic residues" evidence="3">
    <location>
        <begin position="57"/>
        <end position="68"/>
    </location>
</feature>
<sequence length="885" mass="99463">MQPEAATVSSRFQSLHRDAAPMTLRAALPVATGARYRSDSALHIARRESLPSPHALAEPEQRPDDHSVSSRSSSGRRRRSSLPISTLRLRRTGLFDATHRDGFWDIFGALGVPVVAFFLCSALALLNQAVIQLAPTPYANALMNTTELDHGDFWLFENSRPGSVVLATLVLVFFASTYVALVGFMLCWRHRAIKRKRPSHAVVVSADNAAASAPPRKHRLRPEKFPELSSFQLLKILLPMLLHPQLADKPTGIVDEGGGHAESEATQSNREPGNTETPATIEPRRSKLRLRGVAPERRAILYRDIYRQFFSPDGVYHAYYDALYDVPKLVLQSIALLTYLRKGFPIPLTAFYALLLTVNYAISFFRFQRKTVDHQLRVTRLFYLFDLFFAVFAPMIVIAYARLDFKLDRGEFRTKQEALGDSNADGYARLFVDLRQMSEFRLGFSSLQLTSATPLLTKVALLLLSVFKWRAIIAHLVQSHYRAQRELAWKAPQRSTGPRHTRHASSRRHLFAGVAIFLLLGVGVSVYTAGAIATSLAHCRAHPRCVVISYHWTFPEEMCPCLAYINRVEAPKSYDDWIQPEDVTAELQELAQMGELNVVEVVNLALPTLPDQLRRCKKLQQLILIHTQTTALPPWTRELKALQYIHIEGDFTNYLREIPPATFVHMPSLRYLFLGIIPTLDELPSLDGLHHLRNLALVAPHALTELPGFDDLTALETLTLVEPLRLTHLPSLSSATRLKYFSLTSRSEMCCNGFLSTGVCRFDAQQCSPRENTSSVPCRKDPIASEDLARLQRAASPFALCSMHSGSDLASSWPTRATSDDACGGVLFRQCRVGSQVGMCYNSRFQVIHCELAREYIEMRKLQIERRVGVPCDPQEEAWLGCQKP</sequence>
<protein>
    <recommendedName>
        <fullName evidence="5">WLGC domain-containing protein</fullName>
    </recommendedName>
</protein>
<feature type="domain" description="WLGC" evidence="5">
    <location>
        <begin position="819"/>
        <end position="883"/>
    </location>
</feature>
<evidence type="ECO:0000259" key="5">
    <source>
        <dbReference type="Pfam" id="PF26605"/>
    </source>
</evidence>
<proteinExistence type="predicted"/>
<dbReference type="PANTHER" id="PTHR48051">
    <property type="match status" value="1"/>
</dbReference>
<name>A0AAD5Q5B4_PYTIN</name>
<dbReference type="SUPFAM" id="SSF52058">
    <property type="entry name" value="L domain-like"/>
    <property type="match status" value="1"/>
</dbReference>
<accession>A0AAD5Q5B4</accession>
<dbReference type="InterPro" id="IPR050216">
    <property type="entry name" value="LRR_domain-containing"/>
</dbReference>
<reference evidence="6" key="1">
    <citation type="submission" date="2021-12" db="EMBL/GenBank/DDBJ databases">
        <title>Prjna785345.</title>
        <authorList>
            <person name="Rujirawat T."/>
            <person name="Krajaejun T."/>
        </authorList>
    </citation>
    <scope>NUCLEOTIDE SEQUENCE</scope>
    <source>
        <strain evidence="6">Pi057C3</strain>
    </source>
</reference>
<dbReference type="Pfam" id="PF26605">
    <property type="entry name" value="WLGC"/>
    <property type="match status" value="1"/>
</dbReference>
<evidence type="ECO:0000256" key="4">
    <source>
        <dbReference type="SAM" id="Phobius"/>
    </source>
</evidence>
<dbReference type="InterPro" id="IPR058256">
    <property type="entry name" value="WLGC"/>
</dbReference>
<dbReference type="AlphaFoldDB" id="A0AAD5Q5B4"/>
<evidence type="ECO:0000313" key="7">
    <source>
        <dbReference type="Proteomes" id="UP001209570"/>
    </source>
</evidence>
<feature type="region of interest" description="Disordered" evidence="3">
    <location>
        <begin position="48"/>
        <end position="81"/>
    </location>
</feature>
<keyword evidence="1" id="KW-0433">Leucine-rich repeat</keyword>
<dbReference type="Proteomes" id="UP001209570">
    <property type="component" value="Unassembled WGS sequence"/>
</dbReference>
<dbReference type="Gene3D" id="3.80.10.10">
    <property type="entry name" value="Ribonuclease Inhibitor"/>
    <property type="match status" value="1"/>
</dbReference>
<keyword evidence="2" id="KW-0677">Repeat</keyword>
<keyword evidence="4" id="KW-1133">Transmembrane helix</keyword>
<feature type="transmembrane region" description="Helical" evidence="4">
    <location>
        <begin position="164"/>
        <end position="188"/>
    </location>
</feature>
<evidence type="ECO:0000313" key="6">
    <source>
        <dbReference type="EMBL" id="KAJ0394494.1"/>
    </source>
</evidence>
<evidence type="ECO:0000256" key="2">
    <source>
        <dbReference type="ARBA" id="ARBA00022737"/>
    </source>
</evidence>
<feature type="compositionally biased region" description="Polar residues" evidence="3">
    <location>
        <begin position="264"/>
        <end position="278"/>
    </location>
</feature>
<evidence type="ECO:0000256" key="1">
    <source>
        <dbReference type="ARBA" id="ARBA00022614"/>
    </source>
</evidence>
<feature type="transmembrane region" description="Helical" evidence="4">
    <location>
        <begin position="382"/>
        <end position="403"/>
    </location>
</feature>
<feature type="transmembrane region" description="Helical" evidence="4">
    <location>
        <begin position="510"/>
        <end position="533"/>
    </location>
</feature>
<keyword evidence="4" id="KW-0472">Membrane</keyword>
<comment type="caution">
    <text evidence="6">The sequence shown here is derived from an EMBL/GenBank/DDBJ whole genome shotgun (WGS) entry which is preliminary data.</text>
</comment>
<feature type="region of interest" description="Disordered" evidence="3">
    <location>
        <begin position="252"/>
        <end position="283"/>
    </location>
</feature>
<dbReference type="EMBL" id="JAKCXM010000407">
    <property type="protein sequence ID" value="KAJ0394494.1"/>
    <property type="molecule type" value="Genomic_DNA"/>
</dbReference>
<evidence type="ECO:0000256" key="3">
    <source>
        <dbReference type="SAM" id="MobiDB-lite"/>
    </source>
</evidence>
<feature type="transmembrane region" description="Helical" evidence="4">
    <location>
        <begin position="103"/>
        <end position="126"/>
    </location>
</feature>
<gene>
    <name evidence="6" type="ORF">P43SY_009539</name>
</gene>
<keyword evidence="4" id="KW-0812">Transmembrane</keyword>
<dbReference type="GO" id="GO:0005737">
    <property type="term" value="C:cytoplasm"/>
    <property type="evidence" value="ECO:0007669"/>
    <property type="project" value="TreeGrafter"/>
</dbReference>
<dbReference type="InterPro" id="IPR032675">
    <property type="entry name" value="LRR_dom_sf"/>
</dbReference>
<feature type="transmembrane region" description="Helical" evidence="4">
    <location>
        <begin position="344"/>
        <end position="362"/>
    </location>
</feature>